<comment type="caution">
    <text evidence="1">The sequence shown here is derived from an EMBL/GenBank/DDBJ whole genome shotgun (WGS) entry which is preliminary data.</text>
</comment>
<dbReference type="PIRSF" id="PIRSF016184">
    <property type="entry name" value="PhzC_PhzF"/>
    <property type="match status" value="1"/>
</dbReference>
<reference evidence="2" key="1">
    <citation type="journal article" date="2019" name="Int. J. Syst. Evol. Microbiol.">
        <title>The Global Catalogue of Microorganisms (GCM) 10K type strain sequencing project: providing services to taxonomists for standard genome sequencing and annotation.</title>
        <authorList>
            <consortium name="The Broad Institute Genomics Platform"/>
            <consortium name="The Broad Institute Genome Sequencing Center for Infectious Disease"/>
            <person name="Wu L."/>
            <person name="Ma J."/>
        </authorList>
    </citation>
    <scope>NUCLEOTIDE SEQUENCE [LARGE SCALE GENOMIC DNA]</scope>
    <source>
        <strain evidence="2">JCM 17442</strain>
    </source>
</reference>
<dbReference type="Proteomes" id="UP001501594">
    <property type="component" value="Unassembled WGS sequence"/>
</dbReference>
<dbReference type="PANTHER" id="PTHR13774:SF32">
    <property type="entry name" value="ANTISENSE-ENHANCING SEQUENCE 1"/>
    <property type="match status" value="1"/>
</dbReference>
<name>A0ABP8E4Q8_9MICO</name>
<evidence type="ECO:0000313" key="2">
    <source>
        <dbReference type="Proteomes" id="UP001501594"/>
    </source>
</evidence>
<sequence length="252" mass="26599">MDEDAQSGPAAPDHDLEVHVVRVFTTDDGALGNPLGIVTADDAPTRADGEPVWRGHEQRIASQLGFSETVFLEASARQEPGVATLRIFTPASELPFAGHPTVGTAWWLRERGAPVDELVVPAGRVGVRYDGDVTRVSARASWAPEFTWVALGSPAEVDALDPAAFHDGHHYAYAWLDEASGALRSRMFAPDMGITEDEATGAAAIAITARLGVDLDITQGRGSRITTRHLGHGLVEVGGKTVGALGVSVHVA</sequence>
<dbReference type="SUPFAM" id="SSF54506">
    <property type="entry name" value="Diaminopimelate epimerase-like"/>
    <property type="match status" value="1"/>
</dbReference>
<accession>A0ABP8E4Q8</accession>
<keyword evidence="2" id="KW-1185">Reference proteome</keyword>
<proteinExistence type="predicted"/>
<dbReference type="Pfam" id="PF02567">
    <property type="entry name" value="PhzC-PhzF"/>
    <property type="match status" value="2"/>
</dbReference>
<dbReference type="Gene3D" id="3.10.310.10">
    <property type="entry name" value="Diaminopimelate Epimerase, Chain A, domain 1"/>
    <property type="match status" value="2"/>
</dbReference>
<dbReference type="RefSeq" id="WP_344797307.1">
    <property type="nucleotide sequence ID" value="NZ_BAABAU010000004.1"/>
</dbReference>
<dbReference type="EMBL" id="BAABAU010000004">
    <property type="protein sequence ID" value="GAA4267210.1"/>
    <property type="molecule type" value="Genomic_DNA"/>
</dbReference>
<protein>
    <submittedName>
        <fullName evidence="1">PhzF family phenazine biosynthesis protein</fullName>
    </submittedName>
</protein>
<dbReference type="PANTHER" id="PTHR13774">
    <property type="entry name" value="PHENAZINE BIOSYNTHESIS PROTEIN"/>
    <property type="match status" value="1"/>
</dbReference>
<gene>
    <name evidence="1" type="ORF">GCM10022256_28220</name>
</gene>
<organism evidence="1 2">
    <name type="scientific">Frondihabitans peucedani</name>
    <dbReference type="NCBI Taxonomy" id="598626"/>
    <lineage>
        <taxon>Bacteria</taxon>
        <taxon>Bacillati</taxon>
        <taxon>Actinomycetota</taxon>
        <taxon>Actinomycetes</taxon>
        <taxon>Micrococcales</taxon>
        <taxon>Microbacteriaceae</taxon>
        <taxon>Frondihabitans</taxon>
    </lineage>
</organism>
<evidence type="ECO:0000313" key="1">
    <source>
        <dbReference type="EMBL" id="GAA4267210.1"/>
    </source>
</evidence>
<dbReference type="InterPro" id="IPR003719">
    <property type="entry name" value="Phenazine_PhzF-like"/>
</dbReference>